<keyword evidence="1" id="KW-0812">Transmembrane</keyword>
<dbReference type="RefSeq" id="WP_393970912.1">
    <property type="nucleotide sequence ID" value="NZ_CP133772.1"/>
</dbReference>
<dbReference type="GO" id="GO:0051287">
    <property type="term" value="F:NAD binding"/>
    <property type="evidence" value="ECO:0007669"/>
    <property type="project" value="InterPro"/>
</dbReference>
<dbReference type="InterPro" id="IPR001135">
    <property type="entry name" value="NADH_Q_OxRdtase_suD"/>
</dbReference>
<evidence type="ECO:0000313" key="4">
    <source>
        <dbReference type="Proteomes" id="UP001451606"/>
    </source>
</evidence>
<dbReference type="KEGG" id="omr:OXIME_001156"/>
<dbReference type="SUPFAM" id="SSF56762">
    <property type="entry name" value="HydB/Nqo4-like"/>
    <property type="match status" value="1"/>
</dbReference>
<dbReference type="PANTHER" id="PTHR11993:SF10">
    <property type="entry name" value="NADH DEHYDROGENASE [UBIQUINONE] IRON-SULFUR PROTEIN 2, MITOCHONDRIAL"/>
    <property type="match status" value="1"/>
</dbReference>
<organism evidence="3 4">
    <name type="scientific">Oxyplasma meridianum</name>
    <dbReference type="NCBI Taxonomy" id="3073602"/>
    <lineage>
        <taxon>Archaea</taxon>
        <taxon>Methanobacteriati</taxon>
        <taxon>Thermoplasmatota</taxon>
        <taxon>Thermoplasmata</taxon>
        <taxon>Thermoplasmatales</taxon>
        <taxon>Thermoplasmataceae</taxon>
        <taxon>Oxyplasma</taxon>
    </lineage>
</organism>
<proteinExistence type="inferred from homology"/>
<evidence type="ECO:0000259" key="2">
    <source>
        <dbReference type="Pfam" id="PF00346"/>
    </source>
</evidence>
<dbReference type="GO" id="GO:0048038">
    <property type="term" value="F:quinone binding"/>
    <property type="evidence" value="ECO:0007669"/>
    <property type="project" value="InterPro"/>
</dbReference>
<feature type="transmembrane region" description="Helical" evidence="1">
    <location>
        <begin position="115"/>
        <end position="137"/>
    </location>
</feature>
<dbReference type="EMBL" id="CP133772">
    <property type="protein sequence ID" value="WYY00578.1"/>
    <property type="molecule type" value="Genomic_DNA"/>
</dbReference>
<name>A0AAX4NHW0_9ARCH</name>
<reference evidence="3 4" key="1">
    <citation type="submission" date="2023-09" db="EMBL/GenBank/DDBJ databases">
        <authorList>
            <person name="Golyshina O.V."/>
            <person name="Lunev E.A."/>
            <person name="Bargiela R."/>
            <person name="Gaines M.C."/>
            <person name="Daum B."/>
            <person name="Bale N.J."/>
            <person name="Koenen M."/>
            <person name="Sinninghe Damst J.S."/>
            <person name="Yakimov M."/>
            <person name="Golyshin P.N."/>
        </authorList>
    </citation>
    <scope>NUCLEOTIDE SEQUENCE [LARGE SCALE GENOMIC DNA]</scope>
    <source>
        <strain evidence="3 4">M1</strain>
    </source>
</reference>
<dbReference type="HAMAP" id="MF_01358">
    <property type="entry name" value="NDH1_NuoD"/>
    <property type="match status" value="1"/>
</dbReference>
<dbReference type="NCBIfam" id="NF004739">
    <property type="entry name" value="PRK06075.1"/>
    <property type="match status" value="1"/>
</dbReference>
<dbReference type="AlphaFoldDB" id="A0AAX4NHW0"/>
<evidence type="ECO:0000256" key="1">
    <source>
        <dbReference type="SAM" id="Phobius"/>
    </source>
</evidence>
<gene>
    <name evidence="3" type="ORF">OXIME_001156</name>
</gene>
<sequence>MMQDQKPRINQDGWVELNMGPQHPSTHGVLRLKLKLDGEIVKDVEPVIGYLHRNAEKICELDYYCDAMMYFDRMDYVAAMNMEVGYLEAAEKLLGIPPPERAQWIRVVMAELSRIAAHLVWAGAFGLDLGMLTPFFYCFIEREKILDIFVEVSGSRQQVNYMSIGGVYQDFNDKIIAKIEAFLDQFLGKLEDIYKAFINNDIFITRTRGIGILEPEVAIDYGVTGPMLRASGIPYDIRKEEPYLVYDKLNFDIPISHKKDNLARFIVRFEEMRQSVKIVRQAIKQIPEGPYFNPKAKKSLMIRLRGEGEYYARTESPKGEFGVYLVGDGGVKPYRVHVRSPSFKNLSVLPVLAKDTMVADLVAISGTIDLVFGEVDR</sequence>
<dbReference type="PANTHER" id="PTHR11993">
    <property type="entry name" value="NADH-UBIQUINONE OXIDOREDUCTASE 49 KDA SUBUNIT"/>
    <property type="match status" value="1"/>
</dbReference>
<accession>A0AAX4NHW0</accession>
<dbReference type="InterPro" id="IPR022885">
    <property type="entry name" value="NDH1_su_D/H"/>
</dbReference>
<feature type="domain" description="NADH-quinone oxidoreductase subunit D" evidence="2">
    <location>
        <begin position="128"/>
        <end position="377"/>
    </location>
</feature>
<dbReference type="Pfam" id="PF00346">
    <property type="entry name" value="Complex1_49kDa"/>
    <property type="match status" value="1"/>
</dbReference>
<dbReference type="Proteomes" id="UP001451606">
    <property type="component" value="Chromosome"/>
</dbReference>
<protein>
    <submittedName>
        <fullName evidence="3">NADH-quinone oxidoreductase subunit D</fullName>
    </submittedName>
</protein>
<dbReference type="Gene3D" id="1.10.645.10">
    <property type="entry name" value="Cytochrome-c3 Hydrogenase, chain B"/>
    <property type="match status" value="1"/>
</dbReference>
<keyword evidence="1" id="KW-1133">Transmembrane helix</keyword>
<keyword evidence="4" id="KW-1185">Reference proteome</keyword>
<keyword evidence="1" id="KW-0472">Membrane</keyword>
<dbReference type="GeneID" id="95967893"/>
<dbReference type="InterPro" id="IPR029014">
    <property type="entry name" value="NiFe-Hase_large"/>
</dbReference>
<dbReference type="GO" id="GO:0016651">
    <property type="term" value="F:oxidoreductase activity, acting on NAD(P)H"/>
    <property type="evidence" value="ECO:0007669"/>
    <property type="project" value="InterPro"/>
</dbReference>
<evidence type="ECO:0000313" key="3">
    <source>
        <dbReference type="EMBL" id="WYY00578.1"/>
    </source>
</evidence>